<keyword evidence="1" id="KW-0697">Rotamase</keyword>
<dbReference type="InterPro" id="IPR020892">
    <property type="entry name" value="Cyclophilin-type_PPIase_CS"/>
</dbReference>
<dbReference type="PANTHER" id="PTHR45625">
    <property type="entry name" value="PEPTIDYL-PROLYL CIS-TRANS ISOMERASE-RELATED"/>
    <property type="match status" value="1"/>
</dbReference>
<organism evidence="3 4">
    <name type="scientific">Candidatus Gottesmanbacteria bacterium GW2011_GWA2_47_9</name>
    <dbReference type="NCBI Taxonomy" id="1618445"/>
    <lineage>
        <taxon>Bacteria</taxon>
        <taxon>Candidatus Gottesmaniibacteriota</taxon>
    </lineage>
</organism>
<evidence type="ECO:0000313" key="3">
    <source>
        <dbReference type="EMBL" id="KKU86612.1"/>
    </source>
</evidence>
<dbReference type="InterPro" id="IPR029000">
    <property type="entry name" value="Cyclophilin-like_dom_sf"/>
</dbReference>
<dbReference type="EMBL" id="LCOY01000051">
    <property type="protein sequence ID" value="KKU86612.1"/>
    <property type="molecule type" value="Genomic_DNA"/>
</dbReference>
<dbReference type="PANTHER" id="PTHR45625:SF3">
    <property type="entry name" value="PEPTIDYL-PROLYL CIS-TRANS ISOMERASE B-RELATED"/>
    <property type="match status" value="1"/>
</dbReference>
<evidence type="ECO:0000259" key="2">
    <source>
        <dbReference type="PROSITE" id="PS50072"/>
    </source>
</evidence>
<proteinExistence type="inferred from homology"/>
<dbReference type="SUPFAM" id="SSF50891">
    <property type="entry name" value="Cyclophilin-like"/>
    <property type="match status" value="1"/>
</dbReference>
<evidence type="ECO:0000313" key="4">
    <source>
        <dbReference type="Proteomes" id="UP000034739"/>
    </source>
</evidence>
<dbReference type="PROSITE" id="PS00170">
    <property type="entry name" value="CSA_PPIASE_1"/>
    <property type="match status" value="1"/>
</dbReference>
<dbReference type="PROSITE" id="PS50072">
    <property type="entry name" value="CSA_PPIASE_2"/>
    <property type="match status" value="1"/>
</dbReference>
<dbReference type="Pfam" id="PF00160">
    <property type="entry name" value="Pro_isomerase"/>
    <property type="match status" value="1"/>
</dbReference>
<dbReference type="PRINTS" id="PR00153">
    <property type="entry name" value="CSAPPISMRASE"/>
</dbReference>
<accession>A0A0G1TXQ1</accession>
<comment type="similarity">
    <text evidence="1">Belongs to the cyclophilin-type PPIase family.</text>
</comment>
<comment type="catalytic activity">
    <reaction evidence="1">
        <text>[protein]-peptidylproline (omega=180) = [protein]-peptidylproline (omega=0)</text>
        <dbReference type="Rhea" id="RHEA:16237"/>
        <dbReference type="Rhea" id="RHEA-COMP:10747"/>
        <dbReference type="Rhea" id="RHEA-COMP:10748"/>
        <dbReference type="ChEBI" id="CHEBI:83833"/>
        <dbReference type="ChEBI" id="CHEBI:83834"/>
        <dbReference type="EC" id="5.2.1.8"/>
    </reaction>
</comment>
<dbReference type="EC" id="5.2.1.8" evidence="1"/>
<dbReference type="GO" id="GO:0003755">
    <property type="term" value="F:peptidyl-prolyl cis-trans isomerase activity"/>
    <property type="evidence" value="ECO:0007669"/>
    <property type="project" value="UniProtKB-UniRule"/>
</dbReference>
<dbReference type="InterPro" id="IPR044666">
    <property type="entry name" value="Cyclophilin_A-like"/>
</dbReference>
<sequence>MRLLIVVPLVIAAVALGILYRQGEIEIAISKIMEPATTPTEGKQYSSPPAMAIDAAKSYTATITTAKGVMNVSLFAKETPNTVNNFVFLSREGFYNNTVFHRIMKGFMIQGGDPKGDGTGGPGYRFTDEPVTRDYTRGTIAMANAGPNTNGSQFFLMHADYPLPKNYVIFGSIEARDAASLATLDAIAATAVTSDGRGEQSKPLEPITVQSVMIEEK</sequence>
<dbReference type="Proteomes" id="UP000034739">
    <property type="component" value="Unassembled WGS sequence"/>
</dbReference>
<dbReference type="PATRIC" id="fig|1618445.3.peg.1077"/>
<protein>
    <recommendedName>
        <fullName evidence="1">Peptidyl-prolyl cis-trans isomerase</fullName>
        <shortName evidence="1">PPIase</shortName>
        <ecNumber evidence="1">5.2.1.8</ecNumber>
    </recommendedName>
</protein>
<gene>
    <name evidence="3" type="ORF">UY16_C0051G0008</name>
</gene>
<dbReference type="InterPro" id="IPR002130">
    <property type="entry name" value="Cyclophilin-type_PPIase_dom"/>
</dbReference>
<comment type="function">
    <text evidence="1">PPIases accelerate the folding of proteins. It catalyzes the cis-trans isomerization of proline imidic peptide bonds in oligopeptides.</text>
</comment>
<feature type="domain" description="PPIase cyclophilin-type" evidence="2">
    <location>
        <begin position="68"/>
        <end position="214"/>
    </location>
</feature>
<dbReference type="AlphaFoldDB" id="A0A0G1TXQ1"/>
<dbReference type="CDD" id="cd00317">
    <property type="entry name" value="cyclophilin"/>
    <property type="match status" value="1"/>
</dbReference>
<keyword evidence="1 3" id="KW-0413">Isomerase</keyword>
<dbReference type="GO" id="GO:0006457">
    <property type="term" value="P:protein folding"/>
    <property type="evidence" value="ECO:0007669"/>
    <property type="project" value="InterPro"/>
</dbReference>
<name>A0A0G1TXQ1_9BACT</name>
<evidence type="ECO:0000256" key="1">
    <source>
        <dbReference type="RuleBase" id="RU363019"/>
    </source>
</evidence>
<comment type="caution">
    <text evidence="3">The sequence shown here is derived from an EMBL/GenBank/DDBJ whole genome shotgun (WGS) entry which is preliminary data.</text>
</comment>
<dbReference type="Gene3D" id="2.40.100.10">
    <property type="entry name" value="Cyclophilin-like"/>
    <property type="match status" value="1"/>
</dbReference>
<reference evidence="3 4" key="1">
    <citation type="journal article" date="2015" name="Nature">
        <title>rRNA introns, odd ribosomes, and small enigmatic genomes across a large radiation of phyla.</title>
        <authorList>
            <person name="Brown C.T."/>
            <person name="Hug L.A."/>
            <person name="Thomas B.C."/>
            <person name="Sharon I."/>
            <person name="Castelle C.J."/>
            <person name="Singh A."/>
            <person name="Wilkins M.J."/>
            <person name="Williams K.H."/>
            <person name="Banfield J.F."/>
        </authorList>
    </citation>
    <scope>NUCLEOTIDE SEQUENCE [LARGE SCALE GENOMIC DNA]</scope>
</reference>